<gene>
    <name evidence="2" type="ORF">GCK72_021365</name>
</gene>
<dbReference type="InterPro" id="IPR040161">
    <property type="entry name" value="FB224"/>
</dbReference>
<dbReference type="PROSITE" id="PS50181">
    <property type="entry name" value="FBOX"/>
    <property type="match status" value="1"/>
</dbReference>
<comment type="caution">
    <text evidence="2">The sequence shown here is derived from an EMBL/GenBank/DDBJ whole genome shotgun (WGS) entry which is preliminary data.</text>
</comment>
<dbReference type="AlphaFoldDB" id="A0A6A5GJM7"/>
<dbReference type="KEGG" id="crq:GCK72_021365"/>
<dbReference type="GeneID" id="78777212"/>
<reference evidence="2 3" key="1">
    <citation type="submission" date="2019-12" db="EMBL/GenBank/DDBJ databases">
        <title>Chromosome-level assembly of the Caenorhabditis remanei genome.</title>
        <authorList>
            <person name="Teterina A.A."/>
            <person name="Willis J.H."/>
            <person name="Phillips P.C."/>
        </authorList>
    </citation>
    <scope>NUCLEOTIDE SEQUENCE [LARGE SCALE GENOMIC DNA]</scope>
    <source>
        <strain evidence="2 3">PX506</strain>
        <tissue evidence="2">Whole organism</tissue>
    </source>
</reference>
<sequence length="209" mass="24788">MSPSILEIPDLPMEMIINDLDYLSIQSVRKTCWDLRNFIDDQKPKIWMKTITIHEMNDEVIMSCNFPTLGLSGFIHLFYEKHENGCLIQGATSDGYKYKIVEKLNFVDAAFHDFNIALNFQKSIFEKVNHFLQFHEYKKYLKVVKDVRKHLFIDAFGETFKPPGEYDEIWYFNVLGNKEKVLKVVNSYKEFRFRFVKKCEVPEGYVIIN</sequence>
<dbReference type="Pfam" id="PF00646">
    <property type="entry name" value="F-box"/>
    <property type="match status" value="1"/>
</dbReference>
<organism evidence="2 3">
    <name type="scientific">Caenorhabditis remanei</name>
    <name type="common">Caenorhabditis vulgaris</name>
    <dbReference type="NCBI Taxonomy" id="31234"/>
    <lineage>
        <taxon>Eukaryota</taxon>
        <taxon>Metazoa</taxon>
        <taxon>Ecdysozoa</taxon>
        <taxon>Nematoda</taxon>
        <taxon>Chromadorea</taxon>
        <taxon>Rhabditida</taxon>
        <taxon>Rhabditina</taxon>
        <taxon>Rhabditomorpha</taxon>
        <taxon>Rhabditoidea</taxon>
        <taxon>Rhabditidae</taxon>
        <taxon>Peloderinae</taxon>
        <taxon>Caenorhabditis</taxon>
    </lineage>
</organism>
<protein>
    <recommendedName>
        <fullName evidence="1">F-box domain-containing protein</fullName>
    </recommendedName>
</protein>
<name>A0A6A5GJM7_CAERE</name>
<dbReference type="Proteomes" id="UP000483820">
    <property type="component" value="Chromosome V"/>
</dbReference>
<dbReference type="PANTHER" id="PTHR23015:SF4">
    <property type="entry name" value="DUF38 DOMAIN-CONTAINING PROTEIN-RELATED"/>
    <property type="match status" value="1"/>
</dbReference>
<dbReference type="PANTHER" id="PTHR23015">
    <property type="entry name" value="UNCHARACTERIZED C.ELEGANS PROTEIN"/>
    <property type="match status" value="1"/>
</dbReference>
<dbReference type="GO" id="GO:0045087">
    <property type="term" value="P:innate immune response"/>
    <property type="evidence" value="ECO:0007669"/>
    <property type="project" value="TreeGrafter"/>
</dbReference>
<evidence type="ECO:0000313" key="2">
    <source>
        <dbReference type="EMBL" id="KAF1754801.1"/>
    </source>
</evidence>
<dbReference type="InterPro" id="IPR001810">
    <property type="entry name" value="F-box_dom"/>
</dbReference>
<accession>A0A6A5GJM7</accession>
<feature type="domain" description="F-box" evidence="1">
    <location>
        <begin position="2"/>
        <end position="50"/>
    </location>
</feature>
<proteinExistence type="predicted"/>
<evidence type="ECO:0000313" key="3">
    <source>
        <dbReference type="Proteomes" id="UP000483820"/>
    </source>
</evidence>
<dbReference type="EMBL" id="WUAV01000005">
    <property type="protein sequence ID" value="KAF1754801.1"/>
    <property type="molecule type" value="Genomic_DNA"/>
</dbReference>
<dbReference type="RefSeq" id="XP_053583124.1">
    <property type="nucleotide sequence ID" value="XM_053734211.1"/>
</dbReference>
<evidence type="ECO:0000259" key="1">
    <source>
        <dbReference type="PROSITE" id="PS50181"/>
    </source>
</evidence>
<dbReference type="CTD" id="78777212"/>